<dbReference type="Proteomes" id="UP000712600">
    <property type="component" value="Unassembled WGS sequence"/>
</dbReference>
<feature type="compositionally biased region" description="Basic and acidic residues" evidence="1">
    <location>
        <begin position="64"/>
        <end position="80"/>
    </location>
</feature>
<organism evidence="3 4">
    <name type="scientific">Brassica cretica</name>
    <name type="common">Mustard</name>
    <dbReference type="NCBI Taxonomy" id="69181"/>
    <lineage>
        <taxon>Eukaryota</taxon>
        <taxon>Viridiplantae</taxon>
        <taxon>Streptophyta</taxon>
        <taxon>Embryophyta</taxon>
        <taxon>Tracheophyta</taxon>
        <taxon>Spermatophyta</taxon>
        <taxon>Magnoliopsida</taxon>
        <taxon>eudicotyledons</taxon>
        <taxon>Gunneridae</taxon>
        <taxon>Pentapetalae</taxon>
        <taxon>rosids</taxon>
        <taxon>malvids</taxon>
        <taxon>Brassicales</taxon>
        <taxon>Brassicaceae</taxon>
        <taxon>Brassiceae</taxon>
        <taxon>Brassica</taxon>
    </lineage>
</organism>
<evidence type="ECO:0000256" key="1">
    <source>
        <dbReference type="SAM" id="MobiDB-lite"/>
    </source>
</evidence>
<comment type="caution">
    <text evidence="3">The sequence shown here is derived from an EMBL/GenBank/DDBJ whole genome shotgun (WGS) entry which is preliminary data.</text>
</comment>
<proteinExistence type="predicted"/>
<feature type="region of interest" description="Disordered" evidence="1">
    <location>
        <begin position="39"/>
        <end position="98"/>
    </location>
</feature>
<accession>A0A8S9P409</accession>
<dbReference type="EMBL" id="QGKX02001521">
    <property type="protein sequence ID" value="KAF3509890.1"/>
    <property type="molecule type" value="Genomic_DNA"/>
</dbReference>
<gene>
    <name evidence="3" type="ORF">F2Q69_00007344</name>
</gene>
<feature type="signal peptide" evidence="2">
    <location>
        <begin position="1"/>
        <end position="16"/>
    </location>
</feature>
<dbReference type="AlphaFoldDB" id="A0A8S9P409"/>
<feature type="chain" id="PRO_5035918233" evidence="2">
    <location>
        <begin position="17"/>
        <end position="111"/>
    </location>
</feature>
<evidence type="ECO:0000313" key="3">
    <source>
        <dbReference type="EMBL" id="KAF3509890.1"/>
    </source>
</evidence>
<protein>
    <submittedName>
        <fullName evidence="3">Uncharacterized protein</fullName>
    </submittedName>
</protein>
<reference evidence="3" key="1">
    <citation type="submission" date="2019-12" db="EMBL/GenBank/DDBJ databases">
        <title>Genome sequencing and annotation of Brassica cretica.</title>
        <authorList>
            <person name="Studholme D.J."/>
            <person name="Sarris P."/>
        </authorList>
    </citation>
    <scope>NUCLEOTIDE SEQUENCE</scope>
    <source>
        <strain evidence="3">PFS-109/04</strain>
        <tissue evidence="3">Leaf</tissue>
    </source>
</reference>
<sequence>MLPLLFSHLLFYFSSSHLHQCKKDRASINNRCSGGVTNQLSPVASMRSGGRTWRRRQKSLTAEEAEKLDSGGGRGRDKAWSHRVGGVRQRSRWSTGGVCRSRQRRREEFGL</sequence>
<name>A0A8S9P409_BRACR</name>
<evidence type="ECO:0000313" key="4">
    <source>
        <dbReference type="Proteomes" id="UP000712600"/>
    </source>
</evidence>
<evidence type="ECO:0000256" key="2">
    <source>
        <dbReference type="SAM" id="SignalP"/>
    </source>
</evidence>
<keyword evidence="2" id="KW-0732">Signal</keyword>